<name>A0A699SU37_TANCI</name>
<feature type="compositionally biased region" description="Low complexity" evidence="1">
    <location>
        <begin position="59"/>
        <end position="69"/>
    </location>
</feature>
<feature type="non-terminal residue" evidence="2">
    <location>
        <position position="76"/>
    </location>
</feature>
<protein>
    <submittedName>
        <fullName evidence="2">Uncharacterized protein</fullName>
    </submittedName>
</protein>
<feature type="region of interest" description="Disordered" evidence="1">
    <location>
        <begin position="29"/>
        <end position="76"/>
    </location>
</feature>
<evidence type="ECO:0000313" key="2">
    <source>
        <dbReference type="EMBL" id="GFD01542.1"/>
    </source>
</evidence>
<gene>
    <name evidence="2" type="ORF">Tci_873511</name>
</gene>
<sequence>MVRYYLLSLPLKTSGTQRLRRSTMLVQLERQLQNPRRVPERKKGGSTSSTTPPIPIATPTPTTTVVAAPRLSAAAK</sequence>
<comment type="caution">
    <text evidence="2">The sequence shown here is derived from an EMBL/GenBank/DDBJ whole genome shotgun (WGS) entry which is preliminary data.</text>
</comment>
<dbReference type="EMBL" id="BKCJ011191931">
    <property type="protein sequence ID" value="GFD01542.1"/>
    <property type="molecule type" value="Genomic_DNA"/>
</dbReference>
<evidence type="ECO:0000256" key="1">
    <source>
        <dbReference type="SAM" id="MobiDB-lite"/>
    </source>
</evidence>
<accession>A0A699SU37</accession>
<proteinExistence type="predicted"/>
<organism evidence="2">
    <name type="scientific">Tanacetum cinerariifolium</name>
    <name type="common">Dalmatian daisy</name>
    <name type="synonym">Chrysanthemum cinerariifolium</name>
    <dbReference type="NCBI Taxonomy" id="118510"/>
    <lineage>
        <taxon>Eukaryota</taxon>
        <taxon>Viridiplantae</taxon>
        <taxon>Streptophyta</taxon>
        <taxon>Embryophyta</taxon>
        <taxon>Tracheophyta</taxon>
        <taxon>Spermatophyta</taxon>
        <taxon>Magnoliopsida</taxon>
        <taxon>eudicotyledons</taxon>
        <taxon>Gunneridae</taxon>
        <taxon>Pentapetalae</taxon>
        <taxon>asterids</taxon>
        <taxon>campanulids</taxon>
        <taxon>Asterales</taxon>
        <taxon>Asteraceae</taxon>
        <taxon>Asteroideae</taxon>
        <taxon>Anthemideae</taxon>
        <taxon>Anthemidinae</taxon>
        <taxon>Tanacetum</taxon>
    </lineage>
</organism>
<reference evidence="2" key="1">
    <citation type="journal article" date="2019" name="Sci. Rep.">
        <title>Draft genome of Tanacetum cinerariifolium, the natural source of mosquito coil.</title>
        <authorList>
            <person name="Yamashiro T."/>
            <person name="Shiraishi A."/>
            <person name="Satake H."/>
            <person name="Nakayama K."/>
        </authorList>
    </citation>
    <scope>NUCLEOTIDE SEQUENCE</scope>
</reference>
<dbReference type="AlphaFoldDB" id="A0A699SU37"/>